<evidence type="ECO:0000256" key="1">
    <source>
        <dbReference type="ARBA" id="ARBA00005046"/>
    </source>
</evidence>
<protein>
    <recommendedName>
        <fullName evidence="3 8">Molybdenum cofactor biosynthesis protein B</fullName>
    </recommendedName>
</protein>
<evidence type="ECO:0000256" key="6">
    <source>
        <dbReference type="ARBA" id="ARBA00023150"/>
    </source>
</evidence>
<evidence type="ECO:0000256" key="7">
    <source>
        <dbReference type="ARBA" id="ARBA00055616"/>
    </source>
</evidence>
<dbReference type="FunFam" id="3.40.980.10:FF:000003">
    <property type="entry name" value="Molybdenum cofactor biosynthesis protein B"/>
    <property type="match status" value="1"/>
</dbReference>
<evidence type="ECO:0000256" key="2">
    <source>
        <dbReference type="ARBA" id="ARBA00006112"/>
    </source>
</evidence>
<dbReference type="InterPro" id="IPR008284">
    <property type="entry name" value="MoCF_biosynth_CS"/>
</dbReference>
<dbReference type="Gene3D" id="3.40.980.10">
    <property type="entry name" value="MoaB/Mog-like domain"/>
    <property type="match status" value="1"/>
</dbReference>
<dbReference type="SMART" id="SM00852">
    <property type="entry name" value="MoCF_biosynth"/>
    <property type="match status" value="1"/>
</dbReference>
<dbReference type="EMBL" id="HF680312">
    <property type="protein sequence ID" value="CCU73906.1"/>
    <property type="molecule type" value="Genomic_DNA"/>
</dbReference>
<dbReference type="NCBIfam" id="TIGR00177">
    <property type="entry name" value="molyb_syn"/>
    <property type="match status" value="1"/>
</dbReference>
<dbReference type="SUPFAM" id="SSF53218">
    <property type="entry name" value="Molybdenum cofactor biosynthesis proteins"/>
    <property type="match status" value="1"/>
</dbReference>
<dbReference type="GO" id="GO:0005525">
    <property type="term" value="F:GTP binding"/>
    <property type="evidence" value="ECO:0007669"/>
    <property type="project" value="UniProtKB-KW"/>
</dbReference>
<keyword evidence="5" id="KW-0342">GTP-binding</keyword>
<keyword evidence="4" id="KW-0547">Nucleotide-binding</keyword>
<dbReference type="RefSeq" id="WP_015488606.1">
    <property type="nucleotide sequence ID" value="NC_020888.1"/>
</dbReference>
<keyword evidence="6 8" id="KW-0501">Molybdenum cofactor biosynthesis</keyword>
<sequence>MAKTYNDEFIPLKISVLTVSDSRTEETDTSGQYLVEAITASGHHISDKKIVIDDVYKMRAQLSHWIADDRTQVIIITGGTGFTERDSTPEAVIPLFDKTVDGFGELFRQLSYDDIGTSTIQSRAVAGLANDTLIFCIPGSTSACRMGWEKIIRSQIDSRHNPCNFALRLKNVRKNCLTRG</sequence>
<dbReference type="InterPro" id="IPR012245">
    <property type="entry name" value="MoaB"/>
</dbReference>
<dbReference type="GO" id="GO:0006777">
    <property type="term" value="P:Mo-molybdopterin cofactor biosynthetic process"/>
    <property type="evidence" value="ECO:0007669"/>
    <property type="project" value="UniProtKB-UniRule"/>
</dbReference>
<dbReference type="PATRIC" id="fig|1298593.3.peg.3401"/>
<dbReference type="GO" id="GO:0005829">
    <property type="term" value="C:cytosol"/>
    <property type="evidence" value="ECO:0007669"/>
    <property type="project" value="TreeGrafter"/>
</dbReference>
<evidence type="ECO:0000259" key="9">
    <source>
        <dbReference type="SMART" id="SM00852"/>
    </source>
</evidence>
<feature type="domain" description="MoaB/Mog" evidence="9">
    <location>
        <begin position="15"/>
        <end position="159"/>
    </location>
</feature>
<dbReference type="InterPro" id="IPR001453">
    <property type="entry name" value="MoaB/Mog_dom"/>
</dbReference>
<keyword evidence="11" id="KW-1185">Reference proteome</keyword>
<comment type="pathway">
    <text evidence="1 8">Cofactor biosynthesis; molybdopterin biosynthesis.</text>
</comment>
<evidence type="ECO:0000256" key="3">
    <source>
        <dbReference type="ARBA" id="ARBA00015262"/>
    </source>
</evidence>
<name>M5E9A7_9GAMM</name>
<evidence type="ECO:0000256" key="5">
    <source>
        <dbReference type="ARBA" id="ARBA00023134"/>
    </source>
</evidence>
<dbReference type="CDD" id="cd00886">
    <property type="entry name" value="MogA_MoaB"/>
    <property type="match status" value="1"/>
</dbReference>
<dbReference type="STRING" id="187493.CN03_17690"/>
<dbReference type="InterPro" id="IPR013484">
    <property type="entry name" value="MoaB_proteobac"/>
</dbReference>
<dbReference type="PANTHER" id="PTHR43232:SF2">
    <property type="entry name" value="MOLYBDENUM COFACTOR BIOSYNTHESIS PROTEIN B"/>
    <property type="match status" value="1"/>
</dbReference>
<dbReference type="PANTHER" id="PTHR43232">
    <property type="entry name" value="MOLYBDENUM COFACTOR BIOSYNTHESIS PROTEIN B"/>
    <property type="match status" value="1"/>
</dbReference>
<evidence type="ECO:0000313" key="10">
    <source>
        <dbReference type="EMBL" id="CCU73906.1"/>
    </source>
</evidence>
<evidence type="ECO:0000256" key="8">
    <source>
        <dbReference type="PIRNR" id="PIRNR006443"/>
    </source>
</evidence>
<dbReference type="UniPathway" id="UPA00344"/>
<comment type="similarity">
    <text evidence="2 8">Belongs to the MoaB/Mog family.</text>
</comment>
<evidence type="ECO:0000313" key="11">
    <source>
        <dbReference type="Proteomes" id="UP000011866"/>
    </source>
</evidence>
<dbReference type="Proteomes" id="UP000011866">
    <property type="component" value="Chromosome"/>
</dbReference>
<dbReference type="eggNOG" id="COG0521">
    <property type="taxonomic scope" value="Bacteria"/>
</dbReference>
<dbReference type="GeneID" id="79178226"/>
<dbReference type="NCBIfam" id="TIGR02667">
    <property type="entry name" value="moaB_proteo"/>
    <property type="match status" value="1"/>
</dbReference>
<gene>
    <name evidence="10" type="ORF">TOL_3521</name>
</gene>
<evidence type="ECO:0000256" key="4">
    <source>
        <dbReference type="ARBA" id="ARBA00022741"/>
    </source>
</evidence>
<organism evidence="10 11">
    <name type="scientific">Thalassolituus oleivorans MIL-1</name>
    <dbReference type="NCBI Taxonomy" id="1298593"/>
    <lineage>
        <taxon>Bacteria</taxon>
        <taxon>Pseudomonadati</taxon>
        <taxon>Pseudomonadota</taxon>
        <taxon>Gammaproteobacteria</taxon>
        <taxon>Oceanospirillales</taxon>
        <taxon>Oceanospirillaceae</taxon>
        <taxon>Thalassolituus</taxon>
    </lineage>
</organism>
<dbReference type="PROSITE" id="PS01078">
    <property type="entry name" value="MOCF_BIOSYNTHESIS_1"/>
    <property type="match status" value="1"/>
</dbReference>
<proteinExistence type="inferred from homology"/>
<dbReference type="InterPro" id="IPR036425">
    <property type="entry name" value="MoaB/Mog-like_dom_sf"/>
</dbReference>
<dbReference type="PIRSF" id="PIRSF006443">
    <property type="entry name" value="MoaB"/>
    <property type="match status" value="1"/>
</dbReference>
<dbReference type="Pfam" id="PF00994">
    <property type="entry name" value="MoCF_biosynth"/>
    <property type="match status" value="1"/>
</dbReference>
<accession>M5E9A7</accession>
<dbReference type="AlphaFoldDB" id="M5E9A7"/>
<reference evidence="10 11" key="1">
    <citation type="journal article" date="2013" name="Genome Announc.">
        <title>Genome Sequence of Thalassolituus oleivorans MIL-1 (DSM 14913T).</title>
        <authorList>
            <person name="Golyshin P.N."/>
            <person name="Werner J."/>
            <person name="Chernikova T.N."/>
            <person name="Tran H."/>
            <person name="Ferrer M."/>
            <person name="Yakimov M.M."/>
            <person name="Teeling H."/>
            <person name="Golyshina O.V."/>
        </authorList>
    </citation>
    <scope>NUCLEOTIDE SEQUENCE [LARGE SCALE GENOMIC DNA]</scope>
    <source>
        <strain evidence="10 11">MIL-1</strain>
    </source>
</reference>
<dbReference type="HOGENOM" id="CLU_077358_2_2_6"/>
<comment type="function">
    <text evidence="7">May be involved in the biosynthesis of molybdopterin. Can bind GTP and has low GTPase activity. Can bind MPT, but has no MPT adenylyl transferase activity.</text>
</comment>
<dbReference type="KEGG" id="tol:TOL_3521"/>